<dbReference type="EMBL" id="MT144900">
    <property type="protein sequence ID" value="QJI01136.1"/>
    <property type="molecule type" value="Genomic_DNA"/>
</dbReference>
<dbReference type="PROSITE" id="PS51898">
    <property type="entry name" value="TYR_RECOMBINASE"/>
    <property type="match status" value="1"/>
</dbReference>
<dbReference type="GO" id="GO:0003677">
    <property type="term" value="F:DNA binding"/>
    <property type="evidence" value="ECO:0007669"/>
    <property type="project" value="InterPro"/>
</dbReference>
<sequence>MPKRGESAEFALSQEQVQKVLSACANLEERVTIGLQLFLGLRASEACHFGAEWITDDGNFRIPTSQPCNCAECARTRNGMWKPKTKAGARTLPIPERMRKDIAELLRVKPYGLDISRVGFYYRTKTILSRAGIKLKGGYSEAFPHALRATCATMLATGGMNAVGLSYFMGWASISIGDRYIRLITAKEFALKQAREIFG</sequence>
<gene>
    <name evidence="3" type="ORF">TM448B02305_0004</name>
</gene>
<dbReference type="GO" id="GO:0015074">
    <property type="term" value="P:DNA integration"/>
    <property type="evidence" value="ECO:0007669"/>
    <property type="project" value="InterPro"/>
</dbReference>
<dbReference type="GO" id="GO:0006310">
    <property type="term" value="P:DNA recombination"/>
    <property type="evidence" value="ECO:0007669"/>
    <property type="project" value="UniProtKB-KW"/>
</dbReference>
<dbReference type="AlphaFoldDB" id="A0A6M3XXZ3"/>
<protein>
    <submittedName>
        <fullName evidence="3">Putative site-specific tyrosine recombinase</fullName>
    </submittedName>
</protein>
<keyword evidence="1" id="KW-0233">DNA recombination</keyword>
<evidence type="ECO:0000259" key="2">
    <source>
        <dbReference type="PROSITE" id="PS51898"/>
    </source>
</evidence>
<dbReference type="InterPro" id="IPR011010">
    <property type="entry name" value="DNA_brk_join_enz"/>
</dbReference>
<dbReference type="InterPro" id="IPR013762">
    <property type="entry name" value="Integrase-like_cat_sf"/>
</dbReference>
<proteinExistence type="predicted"/>
<accession>A0A6M3XXZ3</accession>
<organism evidence="3">
    <name type="scientific">viral metagenome</name>
    <dbReference type="NCBI Taxonomy" id="1070528"/>
    <lineage>
        <taxon>unclassified sequences</taxon>
        <taxon>metagenomes</taxon>
        <taxon>organismal metagenomes</taxon>
    </lineage>
</organism>
<evidence type="ECO:0000256" key="1">
    <source>
        <dbReference type="ARBA" id="ARBA00023172"/>
    </source>
</evidence>
<dbReference type="InterPro" id="IPR002104">
    <property type="entry name" value="Integrase_catalytic"/>
</dbReference>
<dbReference type="SUPFAM" id="SSF56349">
    <property type="entry name" value="DNA breaking-rejoining enzymes"/>
    <property type="match status" value="1"/>
</dbReference>
<name>A0A6M3XXZ3_9ZZZZ</name>
<dbReference type="Pfam" id="PF00589">
    <property type="entry name" value="Phage_integrase"/>
    <property type="match status" value="1"/>
</dbReference>
<reference evidence="3" key="1">
    <citation type="submission" date="2020-03" db="EMBL/GenBank/DDBJ databases">
        <title>The deep terrestrial virosphere.</title>
        <authorList>
            <person name="Holmfeldt K."/>
            <person name="Nilsson E."/>
            <person name="Simone D."/>
            <person name="Lopez-Fernandez M."/>
            <person name="Wu X."/>
            <person name="de Brujin I."/>
            <person name="Lundin D."/>
            <person name="Andersson A."/>
            <person name="Bertilsson S."/>
            <person name="Dopson M."/>
        </authorList>
    </citation>
    <scope>NUCLEOTIDE SEQUENCE</scope>
    <source>
        <strain evidence="3">TM448B02305</strain>
    </source>
</reference>
<evidence type="ECO:0000313" key="3">
    <source>
        <dbReference type="EMBL" id="QJI01136.1"/>
    </source>
</evidence>
<dbReference type="Gene3D" id="1.10.443.10">
    <property type="entry name" value="Intergrase catalytic core"/>
    <property type="match status" value="1"/>
</dbReference>
<feature type="domain" description="Tyr recombinase" evidence="2">
    <location>
        <begin position="7"/>
        <end position="195"/>
    </location>
</feature>